<dbReference type="OrthoDB" id="9876299at2759"/>
<accession>A0A6H5HSI5</accession>
<organism evidence="1 2">
    <name type="scientific">Nesidiocoris tenuis</name>
    <dbReference type="NCBI Taxonomy" id="355587"/>
    <lineage>
        <taxon>Eukaryota</taxon>
        <taxon>Metazoa</taxon>
        <taxon>Ecdysozoa</taxon>
        <taxon>Arthropoda</taxon>
        <taxon>Hexapoda</taxon>
        <taxon>Insecta</taxon>
        <taxon>Pterygota</taxon>
        <taxon>Neoptera</taxon>
        <taxon>Paraneoptera</taxon>
        <taxon>Hemiptera</taxon>
        <taxon>Heteroptera</taxon>
        <taxon>Panheteroptera</taxon>
        <taxon>Cimicomorpha</taxon>
        <taxon>Miridae</taxon>
        <taxon>Dicyphina</taxon>
        <taxon>Nesidiocoris</taxon>
    </lineage>
</organism>
<evidence type="ECO:0000313" key="2">
    <source>
        <dbReference type="Proteomes" id="UP000479000"/>
    </source>
</evidence>
<keyword evidence="2" id="KW-1185">Reference proteome</keyword>
<reference evidence="1 2" key="1">
    <citation type="submission" date="2020-02" db="EMBL/GenBank/DDBJ databases">
        <authorList>
            <person name="Ferguson B K."/>
        </authorList>
    </citation>
    <scope>NUCLEOTIDE SEQUENCE [LARGE SCALE GENOMIC DNA]</scope>
</reference>
<proteinExistence type="predicted"/>
<dbReference type="EMBL" id="CADCXU010034642">
    <property type="protein sequence ID" value="CAB0019871.1"/>
    <property type="molecule type" value="Genomic_DNA"/>
</dbReference>
<feature type="non-terminal residue" evidence="1">
    <location>
        <position position="1"/>
    </location>
</feature>
<gene>
    <name evidence="1" type="ORF">NTEN_LOCUS23517</name>
</gene>
<sequence>ADRAVDGATPSDAYLNYNVNRLPEYAVKSIEETLLVARPKQSYDLRPPVKLSNYLTALTTRFNPAAYKPHGKPDLTTVQLRISRATCPDQFQTSPECGRARPGQLWKTGREQRLEWWITWLRAPAFDGSTRIRSSFRGGRVLIRTDAIRPVYGGLFSVVVKPGSAQIFKDTVSVSSGQEARNVTELKVTRTILGENKNNTFTSRKVAFAHEMSHRTDRPDLGIVGSYNRCNGNQPTVTISIEFYVYDLFNVFSIVFY</sequence>
<evidence type="ECO:0000313" key="1">
    <source>
        <dbReference type="EMBL" id="CAB0019871.1"/>
    </source>
</evidence>
<dbReference type="Proteomes" id="UP000479000">
    <property type="component" value="Unassembled WGS sequence"/>
</dbReference>
<name>A0A6H5HSI5_9HEMI</name>
<dbReference type="AlphaFoldDB" id="A0A6H5HSI5"/>
<protein>
    <submittedName>
        <fullName evidence="1">Uncharacterized protein</fullName>
    </submittedName>
</protein>